<organism evidence="1 2">
    <name type="scientific">Salmonella phage PVPSE1</name>
    <dbReference type="NCBI Taxonomy" id="889338"/>
    <lineage>
        <taxon>Viruses</taxon>
        <taxon>Duplodnaviria</taxon>
        <taxon>Heunggongvirae</taxon>
        <taxon>Uroviricota</taxon>
        <taxon>Caudoviricetes</taxon>
        <taxon>Vequintavirinae</taxon>
        <taxon>Seunavirus</taxon>
        <taxon>Seunavirus PVPSE1</taxon>
    </lineage>
</organism>
<evidence type="ECO:0000313" key="1">
    <source>
        <dbReference type="EMBL" id="ADP02419.1"/>
    </source>
</evidence>
<proteinExistence type="predicted"/>
<dbReference type="GeneID" id="11258004"/>
<dbReference type="KEGG" id="vg:11258004"/>
<dbReference type="OrthoDB" id="16825at10239"/>
<accession>G3BLN9</accession>
<protein>
    <submittedName>
        <fullName evidence="1">Uncharacterized protein 24</fullName>
    </submittedName>
</protein>
<sequence length="105" mass="11819">MKKLTIALLAMAFVATAHAEEDDDFQTEPMCKVEVCNKIERFSLSIWSHMKDSMGETCIDTVIPKKDAQVGNVLSEESRWYQGSSINPTKKSVTRVSQVYKCQKG</sequence>
<dbReference type="Proteomes" id="UP000008530">
    <property type="component" value="Segment"/>
</dbReference>
<dbReference type="EMBL" id="GU070616">
    <property type="protein sequence ID" value="ADP02419.1"/>
    <property type="molecule type" value="Genomic_DNA"/>
</dbReference>
<evidence type="ECO:0000313" key="2">
    <source>
        <dbReference type="Proteomes" id="UP000008530"/>
    </source>
</evidence>
<keyword evidence="2" id="KW-1185">Reference proteome</keyword>
<reference evidence="1 2" key="1">
    <citation type="journal article" date="2011" name="J. Virol.">
        <title>Genomic and proteomic characterization of the broad host range Salmonella phage PVP-SE1 - The creation of a new phage genus.</title>
        <authorList>
            <person name="Santos S.B."/>
            <person name="Kropinski A.M."/>
            <person name="Ceyssens P.J."/>
            <person name="Ackermann H.W."/>
            <person name="Villegas A."/>
            <person name="Lavigne R."/>
            <person name="Krylov V.N."/>
            <person name="Carvalho C.M."/>
            <person name="Ferreira E.C."/>
            <person name="Azeredo J."/>
        </authorList>
    </citation>
    <scope>NUCLEOTIDE SEQUENCE [LARGE SCALE GENOMIC DNA]</scope>
    <source>
        <strain evidence="1">PVP-SE1</strain>
    </source>
</reference>
<name>G3BLN9_9CAUD</name>
<dbReference type="RefSeq" id="YP_004893830.1">
    <property type="nucleotide sequence ID" value="NC_016071.1"/>
</dbReference>
<gene>
    <name evidence="1" type="primary">24</name>
</gene>